<dbReference type="GeneID" id="93709210"/>
<comment type="caution">
    <text evidence="7">The sequence shown here is derived from an EMBL/GenBank/DDBJ whole genome shotgun (WGS) entry which is preliminary data.</text>
</comment>
<dbReference type="NCBIfam" id="TIGR01280">
    <property type="entry name" value="xseB"/>
    <property type="match status" value="1"/>
</dbReference>
<dbReference type="PANTHER" id="PTHR34137">
    <property type="entry name" value="EXODEOXYRIBONUCLEASE 7 SMALL SUBUNIT"/>
    <property type="match status" value="1"/>
</dbReference>
<dbReference type="RefSeq" id="WP_019391544.1">
    <property type="nucleotide sequence ID" value="NZ_FOXX01000001.1"/>
</dbReference>
<name>A0A1I5W7Q0_9BACI</name>
<evidence type="ECO:0000256" key="6">
    <source>
        <dbReference type="HAMAP-Rule" id="MF_00337"/>
    </source>
</evidence>
<evidence type="ECO:0000313" key="7">
    <source>
        <dbReference type="EMBL" id="SFQ15794.1"/>
    </source>
</evidence>
<comment type="similarity">
    <text evidence="1 6">Belongs to the XseB family.</text>
</comment>
<evidence type="ECO:0000256" key="2">
    <source>
        <dbReference type="ARBA" id="ARBA00022490"/>
    </source>
</evidence>
<protein>
    <recommendedName>
        <fullName evidence="6">Exodeoxyribonuclease 7 small subunit</fullName>
        <ecNumber evidence="6">3.1.11.6</ecNumber>
    </recommendedName>
    <alternativeName>
        <fullName evidence="6">Exodeoxyribonuclease VII small subunit</fullName>
        <shortName evidence="6">Exonuclease VII small subunit</shortName>
    </alternativeName>
</protein>
<keyword evidence="2 6" id="KW-0963">Cytoplasm</keyword>
<comment type="subunit">
    <text evidence="6">Heterooligomer composed of large and small subunits.</text>
</comment>
<dbReference type="EC" id="3.1.11.6" evidence="6"/>
<dbReference type="HAMAP" id="MF_00337">
    <property type="entry name" value="Exonuc_7_S"/>
    <property type="match status" value="1"/>
</dbReference>
<keyword evidence="5 6" id="KW-0269">Exonuclease</keyword>
<accession>A0A1I5W7Q0</accession>
<proteinExistence type="inferred from homology"/>
<dbReference type="NCBIfam" id="NF002138">
    <property type="entry name" value="PRK00977.1-2"/>
    <property type="match status" value="1"/>
</dbReference>
<dbReference type="Gene3D" id="1.10.287.1040">
    <property type="entry name" value="Exonuclease VII, small subunit"/>
    <property type="match status" value="1"/>
</dbReference>
<comment type="function">
    <text evidence="6">Bidirectionally degrades single-stranded DNA into large acid-insoluble oligonucleotides, which are then degraded further into small acid-soluble oligonucleotides.</text>
</comment>
<dbReference type="NCBIfam" id="NF010666">
    <property type="entry name" value="PRK14063.1"/>
    <property type="match status" value="1"/>
</dbReference>
<gene>
    <name evidence="6" type="primary">xseB</name>
    <name evidence="7" type="ORF">SAMN02745910_00437</name>
</gene>
<keyword evidence="4 6" id="KW-0378">Hydrolase</keyword>
<sequence>MSEEKEYTFEEAMEELEKIVDKLEEGDVPLEEAIDRFQEGMKLSKFCHDRLQKIETQMEQILQEDGNLAPFSVGEEGDK</sequence>
<dbReference type="PANTHER" id="PTHR34137:SF1">
    <property type="entry name" value="EXODEOXYRIBONUCLEASE 7 SMALL SUBUNIT"/>
    <property type="match status" value="1"/>
</dbReference>
<dbReference type="EMBL" id="FOXX01000001">
    <property type="protein sequence ID" value="SFQ15794.1"/>
    <property type="molecule type" value="Genomic_DNA"/>
</dbReference>
<evidence type="ECO:0000313" key="8">
    <source>
        <dbReference type="Proteomes" id="UP000182762"/>
    </source>
</evidence>
<dbReference type="Proteomes" id="UP000182762">
    <property type="component" value="Unassembled WGS sequence"/>
</dbReference>
<dbReference type="InterPro" id="IPR037004">
    <property type="entry name" value="Exonuc_VII_ssu_sf"/>
</dbReference>
<dbReference type="Pfam" id="PF02609">
    <property type="entry name" value="Exonuc_VII_S"/>
    <property type="match status" value="1"/>
</dbReference>
<organism evidence="7 8">
    <name type="scientific">Priestia endophytica DSM 13796</name>
    <dbReference type="NCBI Taxonomy" id="1121089"/>
    <lineage>
        <taxon>Bacteria</taxon>
        <taxon>Bacillati</taxon>
        <taxon>Bacillota</taxon>
        <taxon>Bacilli</taxon>
        <taxon>Bacillales</taxon>
        <taxon>Bacillaceae</taxon>
        <taxon>Priestia</taxon>
    </lineage>
</organism>
<evidence type="ECO:0000256" key="5">
    <source>
        <dbReference type="ARBA" id="ARBA00022839"/>
    </source>
</evidence>
<dbReference type="InterPro" id="IPR003761">
    <property type="entry name" value="Exonuc_VII_S"/>
</dbReference>
<keyword evidence="8" id="KW-1185">Reference proteome</keyword>
<comment type="catalytic activity">
    <reaction evidence="6">
        <text>Exonucleolytic cleavage in either 5'- to 3'- or 3'- to 5'-direction to yield nucleoside 5'-phosphates.</text>
        <dbReference type="EC" id="3.1.11.6"/>
    </reaction>
</comment>
<evidence type="ECO:0000256" key="4">
    <source>
        <dbReference type="ARBA" id="ARBA00022801"/>
    </source>
</evidence>
<dbReference type="SUPFAM" id="SSF116842">
    <property type="entry name" value="XseB-like"/>
    <property type="match status" value="1"/>
</dbReference>
<evidence type="ECO:0000256" key="3">
    <source>
        <dbReference type="ARBA" id="ARBA00022722"/>
    </source>
</evidence>
<reference evidence="7 8" key="1">
    <citation type="submission" date="2016-10" db="EMBL/GenBank/DDBJ databases">
        <authorList>
            <person name="Varghese N."/>
            <person name="Submissions S."/>
        </authorList>
    </citation>
    <scope>NUCLEOTIDE SEQUENCE [LARGE SCALE GENOMIC DNA]</scope>
    <source>
        <strain evidence="7 8">DSM 13796</strain>
    </source>
</reference>
<comment type="subcellular location">
    <subcellularLocation>
        <location evidence="6">Cytoplasm</location>
    </subcellularLocation>
</comment>
<keyword evidence="3 6" id="KW-0540">Nuclease</keyword>
<evidence type="ECO:0000256" key="1">
    <source>
        <dbReference type="ARBA" id="ARBA00009998"/>
    </source>
</evidence>